<evidence type="ECO:0000313" key="1">
    <source>
        <dbReference type="EMBL" id="RAV98900.1"/>
    </source>
</evidence>
<dbReference type="EMBL" id="QMFY01000014">
    <property type="protein sequence ID" value="RAV98900.1"/>
    <property type="molecule type" value="Genomic_DNA"/>
</dbReference>
<organism evidence="1 2">
    <name type="scientific">Pseudochryseolinea flava</name>
    <dbReference type="NCBI Taxonomy" id="2059302"/>
    <lineage>
        <taxon>Bacteria</taxon>
        <taxon>Pseudomonadati</taxon>
        <taxon>Bacteroidota</taxon>
        <taxon>Cytophagia</taxon>
        <taxon>Cytophagales</taxon>
        <taxon>Fulvivirgaceae</taxon>
        <taxon>Pseudochryseolinea</taxon>
    </lineage>
</organism>
<accession>A0A364XWZ0</accession>
<keyword evidence="2" id="KW-1185">Reference proteome</keyword>
<reference evidence="1 2" key="1">
    <citation type="submission" date="2018-06" db="EMBL/GenBank/DDBJ databases">
        <title>Chryseolinea flavus sp. nov., a member of the phylum Bacteroidetes isolated from soil.</title>
        <authorList>
            <person name="Li Y."/>
            <person name="Wang J."/>
        </authorList>
    </citation>
    <scope>NUCLEOTIDE SEQUENCE [LARGE SCALE GENOMIC DNA]</scope>
    <source>
        <strain evidence="1 2">SDU1-6</strain>
    </source>
</reference>
<dbReference type="RefSeq" id="WP_133259719.1">
    <property type="nucleotide sequence ID" value="NZ_QMFY01000014.1"/>
</dbReference>
<protein>
    <submittedName>
        <fullName evidence="1">Uncharacterized protein</fullName>
    </submittedName>
</protein>
<evidence type="ECO:0000313" key="2">
    <source>
        <dbReference type="Proteomes" id="UP000251889"/>
    </source>
</evidence>
<proteinExistence type="predicted"/>
<name>A0A364XWZ0_9BACT</name>
<dbReference type="AlphaFoldDB" id="A0A364XWZ0"/>
<sequence>MVIIVPSCTELTNEKLSDNFFAPDNPIPRVLPVENPGAIAKSMSAMPAFIPKRNCDAFLFLDANNYFTTATVSGHVVQQLTRRYQQLRTFSVVHFNDF</sequence>
<gene>
    <name evidence="1" type="ORF">DQQ10_21610</name>
</gene>
<comment type="caution">
    <text evidence="1">The sequence shown here is derived from an EMBL/GenBank/DDBJ whole genome shotgun (WGS) entry which is preliminary data.</text>
</comment>
<dbReference type="Proteomes" id="UP000251889">
    <property type="component" value="Unassembled WGS sequence"/>
</dbReference>